<gene>
    <name evidence="5" type="ORF">GCM10017635_29000</name>
</gene>
<comment type="caution">
    <text evidence="5">The sequence shown here is derived from an EMBL/GenBank/DDBJ whole genome shotgun (WGS) entry which is preliminary data.</text>
</comment>
<dbReference type="Gene3D" id="2.170.16.10">
    <property type="entry name" value="Hedgehog/Intein (Hint) domain"/>
    <property type="match status" value="1"/>
</dbReference>
<organism evidence="5 6">
    <name type="scientific">Paracoccus kondratievae</name>
    <dbReference type="NCBI Taxonomy" id="135740"/>
    <lineage>
        <taxon>Bacteria</taxon>
        <taxon>Pseudomonadati</taxon>
        <taxon>Pseudomonadota</taxon>
        <taxon>Alphaproteobacteria</taxon>
        <taxon>Rhodobacterales</taxon>
        <taxon>Paracoccaceae</taxon>
        <taxon>Paracoccus</taxon>
    </lineage>
</organism>
<feature type="domain" description="Hedgehog/Intein (Hint)" evidence="4">
    <location>
        <begin position="432"/>
        <end position="578"/>
    </location>
</feature>
<reference evidence="5" key="1">
    <citation type="journal article" date="2014" name="Int. J. Syst. Evol. Microbiol.">
        <title>Complete genome sequence of Corynebacterium casei LMG S-19264T (=DSM 44701T), isolated from a smear-ripened cheese.</title>
        <authorList>
            <consortium name="US DOE Joint Genome Institute (JGI-PGF)"/>
            <person name="Walter F."/>
            <person name="Albersmeier A."/>
            <person name="Kalinowski J."/>
            <person name="Ruckert C."/>
        </authorList>
    </citation>
    <scope>NUCLEOTIDE SEQUENCE</scope>
    <source>
        <strain evidence="5">VKM B-2222</strain>
    </source>
</reference>
<dbReference type="PRINTS" id="PR00313">
    <property type="entry name" value="CABNDNGRPT"/>
</dbReference>
<dbReference type="EMBL" id="BSFH01000087">
    <property type="protein sequence ID" value="GLK65425.1"/>
    <property type="molecule type" value="Genomic_DNA"/>
</dbReference>
<dbReference type="InterPro" id="IPR036844">
    <property type="entry name" value="Hint_dom_sf"/>
</dbReference>
<evidence type="ECO:0000259" key="4">
    <source>
        <dbReference type="Pfam" id="PF13403"/>
    </source>
</evidence>
<dbReference type="PROSITE" id="PS00330">
    <property type="entry name" value="HEMOLYSIN_CALCIUM"/>
    <property type="match status" value="3"/>
</dbReference>
<keyword evidence="2" id="KW-0964">Secreted</keyword>
<dbReference type="InterPro" id="IPR028992">
    <property type="entry name" value="Hedgehog/Intein_dom"/>
</dbReference>
<reference evidence="5" key="2">
    <citation type="submission" date="2023-01" db="EMBL/GenBank/DDBJ databases">
        <authorList>
            <person name="Sun Q."/>
            <person name="Evtushenko L."/>
        </authorList>
    </citation>
    <scope>NUCLEOTIDE SEQUENCE</scope>
    <source>
        <strain evidence="5">VKM B-2222</strain>
    </source>
</reference>
<accession>A0AAD3P0I9</accession>
<dbReference type="GO" id="GO:0005576">
    <property type="term" value="C:extracellular region"/>
    <property type="evidence" value="ECO:0007669"/>
    <property type="project" value="UniProtKB-SubCell"/>
</dbReference>
<dbReference type="RefSeq" id="WP_271180089.1">
    <property type="nucleotide sequence ID" value="NZ_BSFH01000087.1"/>
</dbReference>
<name>A0AAD3P0I9_9RHOB</name>
<keyword evidence="6" id="KW-1185">Reference proteome</keyword>
<comment type="subcellular location">
    <subcellularLocation>
        <location evidence="1">Secreted</location>
    </subcellularLocation>
</comment>
<evidence type="ECO:0000313" key="6">
    <source>
        <dbReference type="Proteomes" id="UP001143349"/>
    </source>
</evidence>
<evidence type="ECO:0000313" key="5">
    <source>
        <dbReference type="EMBL" id="GLK65425.1"/>
    </source>
</evidence>
<dbReference type="PANTHER" id="PTHR38340">
    <property type="entry name" value="S-LAYER PROTEIN"/>
    <property type="match status" value="1"/>
</dbReference>
<dbReference type="InterPro" id="IPR001343">
    <property type="entry name" value="Hemolysn_Ca-bd"/>
</dbReference>
<dbReference type="Pfam" id="PF13403">
    <property type="entry name" value="Hint_2"/>
    <property type="match status" value="1"/>
</dbReference>
<dbReference type="PANTHER" id="PTHR38340:SF1">
    <property type="entry name" value="S-LAYER PROTEIN"/>
    <property type="match status" value="1"/>
</dbReference>
<dbReference type="InterPro" id="IPR011049">
    <property type="entry name" value="Serralysin-like_metalloprot_C"/>
</dbReference>
<sequence>MATGGNYRPGSNGLQRYENSSGQQISLDQVQTADVVYGGTTYNDVKILIGYKAEENWGTASNANHSALNAADFKMYAIWAELPAPQGWQIIGYTSTGLSIEEATRIAPGADGTGSPDADDGITADTFEQGPDGIVEGTAGNDLIDTAYTGDPEGDMVDANDNTGEAGGVPGSNDDVIQGFGGNDSILAGAGNDTVYAGDGADSVNGGDGDDLIYAYGDTINGSDDGAADHIDGGAGNDTIYGGGGADTLSGGDGNDLVHGGDGDDALLGGADNGNDTLYGEAGNDVLSGEGGNDFLDGGEGNDTLISHSGNDTLTGGEGFDTFHVVDVAHESVLITDFNTGTGQNINDGDQTNNDLVDLSAYYNQENLDAYNTAHGTDYKNPLQWMRADQADDGVLNMLDGQNGLPNLNLTLENGGSPVAAEDLTFDNTNVVCFSRGTLISTDRGNRPIEDLQADDLIKTAGNGLQPIRWIGSVRLDALALESNPKLRPIRIRAGALGQGTPSSDLLVSPQHRILVRSRIALSMFGALEVLVAAKQLLQLDGIDIATDLEEVEYFHMLFDRHEVVNSNGALTESLYTGPQALLSVGEAAREEIFTLFPQLLEEGFEPEPARPLPSGRRARKLAVRHLQNRRPLVR</sequence>
<protein>
    <recommendedName>
        <fullName evidence="4">Hedgehog/Intein (Hint) domain-containing protein</fullName>
    </recommendedName>
</protein>
<dbReference type="SUPFAM" id="SSF51294">
    <property type="entry name" value="Hedgehog/intein (Hint) domain"/>
    <property type="match status" value="1"/>
</dbReference>
<dbReference type="InterPro" id="IPR018511">
    <property type="entry name" value="Hemolysin-typ_Ca-bd_CS"/>
</dbReference>
<dbReference type="Pfam" id="PF00353">
    <property type="entry name" value="HemolysinCabind"/>
    <property type="match status" value="4"/>
</dbReference>
<proteinExistence type="predicted"/>
<dbReference type="SUPFAM" id="SSF51120">
    <property type="entry name" value="beta-Roll"/>
    <property type="match status" value="2"/>
</dbReference>
<dbReference type="InterPro" id="IPR050557">
    <property type="entry name" value="RTX_toxin/Mannuronan_C5-epim"/>
</dbReference>
<dbReference type="Proteomes" id="UP001143349">
    <property type="component" value="Unassembled WGS sequence"/>
</dbReference>
<evidence type="ECO:0000256" key="3">
    <source>
        <dbReference type="SAM" id="MobiDB-lite"/>
    </source>
</evidence>
<evidence type="ECO:0000256" key="1">
    <source>
        <dbReference type="ARBA" id="ARBA00004613"/>
    </source>
</evidence>
<feature type="region of interest" description="Disordered" evidence="3">
    <location>
        <begin position="1"/>
        <end position="20"/>
    </location>
</feature>
<evidence type="ECO:0000256" key="2">
    <source>
        <dbReference type="ARBA" id="ARBA00022525"/>
    </source>
</evidence>
<dbReference type="AlphaFoldDB" id="A0AAD3P0I9"/>
<dbReference type="GO" id="GO:0005509">
    <property type="term" value="F:calcium ion binding"/>
    <property type="evidence" value="ECO:0007669"/>
    <property type="project" value="InterPro"/>
</dbReference>
<dbReference type="Gene3D" id="2.150.10.10">
    <property type="entry name" value="Serralysin-like metalloprotease, C-terminal"/>
    <property type="match status" value="2"/>
</dbReference>